<evidence type="ECO:0000313" key="2">
    <source>
        <dbReference type="EMBL" id="MDL0088753.1"/>
    </source>
</evidence>
<keyword evidence="1" id="KW-1133">Transmembrane helix</keyword>
<evidence type="ECO:0000256" key="1">
    <source>
        <dbReference type="SAM" id="Phobius"/>
    </source>
</evidence>
<feature type="transmembrane region" description="Helical" evidence="1">
    <location>
        <begin position="147"/>
        <end position="164"/>
    </location>
</feature>
<reference evidence="2" key="2">
    <citation type="journal article" date="2023" name="Microorganisms">
        <title>Isolation and Genomic Characteristics of Cat-Borne Campylobacter felis sp. nov. and Sheep-Borne Campylobacter ovis sp. nov.</title>
        <authorList>
            <person name="Wang H."/>
            <person name="Li Y."/>
            <person name="Gu Y."/>
            <person name="Zhou G."/>
            <person name="Chen X."/>
            <person name="Zhang X."/>
            <person name="Shao Z."/>
            <person name="Zhang J."/>
            <person name="Zhang M."/>
        </authorList>
    </citation>
    <scope>NUCLEOTIDE SEQUENCE</scope>
    <source>
        <strain evidence="2">PS10</strain>
    </source>
</reference>
<keyword evidence="3" id="KW-1185">Reference proteome</keyword>
<proteinExistence type="predicted"/>
<dbReference type="EMBL" id="JANURM010000004">
    <property type="protein sequence ID" value="MDL0088753.1"/>
    <property type="molecule type" value="Genomic_DNA"/>
</dbReference>
<reference evidence="2" key="1">
    <citation type="submission" date="2022-08" db="EMBL/GenBank/DDBJ databases">
        <authorList>
            <person name="Wang H."/>
        </authorList>
    </citation>
    <scope>NUCLEOTIDE SEQUENCE</scope>
    <source>
        <strain evidence="2">PS10</strain>
    </source>
</reference>
<name>A0ABT7HPC2_9BACT</name>
<protein>
    <submittedName>
        <fullName evidence="2">Excinuclease ABC subunit A</fullName>
    </submittedName>
</protein>
<evidence type="ECO:0000313" key="3">
    <source>
        <dbReference type="Proteomes" id="UP001173801"/>
    </source>
</evidence>
<dbReference type="Proteomes" id="UP001173801">
    <property type="component" value="Unassembled WGS sequence"/>
</dbReference>
<keyword evidence="1" id="KW-0472">Membrane</keyword>
<organism evidence="2 3">
    <name type="scientific">Campylobacter gastrosuis</name>
    <dbReference type="NCBI Taxonomy" id="2974576"/>
    <lineage>
        <taxon>Bacteria</taxon>
        <taxon>Pseudomonadati</taxon>
        <taxon>Campylobacterota</taxon>
        <taxon>Epsilonproteobacteria</taxon>
        <taxon>Campylobacterales</taxon>
        <taxon>Campylobacteraceae</taxon>
        <taxon>Campylobacter</taxon>
    </lineage>
</organism>
<sequence>MRIFALVFMLIAPLFATNLLTYNVYERNDRVDIMLSFDAPYEGNIFQRRTKDRTSIVLNSLNYEQNINKAINSPIVQELEIEPTQSSLIINLKSSDQIIVSASKAIDGFGLRIRVTPNADLANIPQASVKIEQQRQNSDESVIDTRYIVVLLVLFGLLLALFVLKKFVLNGKKSNSMSWLTKNQNAKVDILYERYLDRQNKVVLLSYENRKFLVLVGTSNVLLDSFGEDKIQNEEDFATFFEENKKRLGNYLQDRQNSINSYKDRLNVE</sequence>
<keyword evidence="1" id="KW-0812">Transmembrane</keyword>
<gene>
    <name evidence="2" type="ORF">NYG85_05110</name>
</gene>
<comment type="caution">
    <text evidence="2">The sequence shown here is derived from an EMBL/GenBank/DDBJ whole genome shotgun (WGS) entry which is preliminary data.</text>
</comment>
<accession>A0ABT7HPC2</accession>
<dbReference type="RefSeq" id="WP_284937413.1">
    <property type="nucleotide sequence ID" value="NZ_JANURM010000004.1"/>
</dbReference>